<keyword evidence="1" id="KW-0472">Membrane</keyword>
<comment type="caution">
    <text evidence="2">The sequence shown here is derived from an EMBL/GenBank/DDBJ whole genome shotgun (WGS) entry which is preliminary data.</text>
</comment>
<keyword evidence="1" id="KW-1133">Transmembrane helix</keyword>
<keyword evidence="1" id="KW-0812">Transmembrane</keyword>
<dbReference type="AlphaFoldDB" id="A0A5C8EQY6"/>
<reference evidence="2 3" key="1">
    <citation type="journal article" date="1992" name="Lakartidningen">
        <title>[Penicillin V and not amoxicillin is the first choice preparation in acute otitis].</title>
        <authorList>
            <person name="Kamme C."/>
            <person name="Lundgren K."/>
            <person name="Prellner K."/>
        </authorList>
    </citation>
    <scope>NUCLEOTIDE SEQUENCE [LARGE SCALE GENOMIC DNA]</scope>
    <source>
        <strain evidence="2 3">PC3997IV</strain>
    </source>
</reference>
<organism evidence="2 3">
    <name type="scientific">Brachyspira aalborgi</name>
    <dbReference type="NCBI Taxonomy" id="29522"/>
    <lineage>
        <taxon>Bacteria</taxon>
        <taxon>Pseudomonadati</taxon>
        <taxon>Spirochaetota</taxon>
        <taxon>Spirochaetia</taxon>
        <taxon>Brachyspirales</taxon>
        <taxon>Brachyspiraceae</taxon>
        <taxon>Brachyspira</taxon>
    </lineage>
</organism>
<dbReference type="Proteomes" id="UP000325002">
    <property type="component" value="Unassembled WGS sequence"/>
</dbReference>
<evidence type="ECO:0000313" key="3">
    <source>
        <dbReference type="Proteomes" id="UP000325002"/>
    </source>
</evidence>
<dbReference type="PROSITE" id="PS51257">
    <property type="entry name" value="PROKAR_LIPOPROTEIN"/>
    <property type="match status" value="1"/>
</dbReference>
<evidence type="ECO:0000256" key="1">
    <source>
        <dbReference type="SAM" id="Phobius"/>
    </source>
</evidence>
<accession>A0A5C8EQY6</accession>
<sequence length="205" mass="23568">MFKNLKLKYPFLSMIAVIIVVCLIAIACQKKATEPSFTVEVEKVPGTNGETPKPIDPTPTGDKMPFTDGEMLKQFKGYVFKSGAYYYNSDYTKFYYFWAEIVDEYESAEGTETYIKYTLKDEEGNIAGNENIKFYVDPRYNKAPTYELEGVRNVVYENTVTPNKNRAVATFSRDGYLVVKYSNIDIDITYSLYTINLETEYKPTK</sequence>
<protein>
    <submittedName>
        <fullName evidence="2">Uncharacterized protein</fullName>
    </submittedName>
</protein>
<feature type="transmembrane region" description="Helical" evidence="1">
    <location>
        <begin position="7"/>
        <end position="27"/>
    </location>
</feature>
<proteinExistence type="predicted"/>
<evidence type="ECO:0000313" key="2">
    <source>
        <dbReference type="EMBL" id="TXJ39152.1"/>
    </source>
</evidence>
<dbReference type="EMBL" id="SAYD01000018">
    <property type="protein sequence ID" value="TXJ39152.1"/>
    <property type="molecule type" value="Genomic_DNA"/>
</dbReference>
<name>A0A5C8EQY6_9SPIR</name>
<gene>
    <name evidence="2" type="ORF">EPJ81_08575</name>
</gene>
<dbReference type="RefSeq" id="WP_147544874.1">
    <property type="nucleotide sequence ID" value="NZ_SAYD01000018.1"/>
</dbReference>